<feature type="compositionally biased region" description="Polar residues" evidence="1">
    <location>
        <begin position="16"/>
        <end position="26"/>
    </location>
</feature>
<evidence type="ECO:0000313" key="2">
    <source>
        <dbReference type="EMBL" id="OXA55520.1"/>
    </source>
</evidence>
<gene>
    <name evidence="2" type="ORF">Fcan01_08933</name>
</gene>
<accession>A0A226EDN5</accession>
<keyword evidence="3" id="KW-1185">Reference proteome</keyword>
<evidence type="ECO:0000313" key="3">
    <source>
        <dbReference type="Proteomes" id="UP000198287"/>
    </source>
</evidence>
<protein>
    <submittedName>
        <fullName evidence="2">Uncharacterized protein</fullName>
    </submittedName>
</protein>
<proteinExistence type="predicted"/>
<reference evidence="2 3" key="1">
    <citation type="submission" date="2015-12" db="EMBL/GenBank/DDBJ databases">
        <title>The genome of Folsomia candida.</title>
        <authorList>
            <person name="Faddeeva A."/>
            <person name="Derks M.F."/>
            <person name="Anvar Y."/>
            <person name="Smit S."/>
            <person name="Van Straalen N."/>
            <person name="Roelofs D."/>
        </authorList>
    </citation>
    <scope>NUCLEOTIDE SEQUENCE [LARGE SCALE GENOMIC DNA]</scope>
    <source>
        <strain evidence="2 3">VU population</strain>
        <tissue evidence="2">Whole body</tissue>
    </source>
</reference>
<dbReference type="AlphaFoldDB" id="A0A226EDN5"/>
<evidence type="ECO:0000256" key="1">
    <source>
        <dbReference type="SAM" id="MobiDB-lite"/>
    </source>
</evidence>
<sequence>MFMQIGQRGTPATRASKGTTPTSTLERGTCTKDRESYMILVAGLKILEGRISRDQGEKWLYDKNARIVFLFRLGDRAEKEGKEASSCRGVLPVLLSSKVFSCCLSFFLYRSDVLVSGRKLAETRLYGKDVGTQY</sequence>
<feature type="region of interest" description="Disordered" evidence="1">
    <location>
        <begin position="1"/>
        <end position="27"/>
    </location>
</feature>
<dbReference type="Proteomes" id="UP000198287">
    <property type="component" value="Unassembled WGS sequence"/>
</dbReference>
<organism evidence="2 3">
    <name type="scientific">Folsomia candida</name>
    <name type="common">Springtail</name>
    <dbReference type="NCBI Taxonomy" id="158441"/>
    <lineage>
        <taxon>Eukaryota</taxon>
        <taxon>Metazoa</taxon>
        <taxon>Ecdysozoa</taxon>
        <taxon>Arthropoda</taxon>
        <taxon>Hexapoda</taxon>
        <taxon>Collembola</taxon>
        <taxon>Entomobryomorpha</taxon>
        <taxon>Isotomoidea</taxon>
        <taxon>Isotomidae</taxon>
        <taxon>Proisotominae</taxon>
        <taxon>Folsomia</taxon>
    </lineage>
</organism>
<name>A0A226EDN5_FOLCA</name>
<dbReference type="EMBL" id="LNIX01000004">
    <property type="protein sequence ID" value="OXA55520.1"/>
    <property type="molecule type" value="Genomic_DNA"/>
</dbReference>
<comment type="caution">
    <text evidence="2">The sequence shown here is derived from an EMBL/GenBank/DDBJ whole genome shotgun (WGS) entry which is preliminary data.</text>
</comment>